<sequence>MNAKYQRVASLIEQRIRDGDLADGQRLPGESELARDLQVSRGTVRQAIGELHRRRLVSTQMGVGSFVTFDGVALDTPRGWAHALAVGGTPLDVEILAIAHAAPPTLAALAAPADLADAILVRRLRRLPDGSPVSVENAVVPARGPLRELPTQGLVDASLTATLAAAGLRAAHGEQQVGVEPLDAADAAVLRRGEGTPFLRSMRTSYTRAGDVVEHVVSFLDPAHFRLHITFGESA</sequence>
<evidence type="ECO:0000313" key="5">
    <source>
        <dbReference type="EMBL" id="UGS27043.1"/>
    </source>
</evidence>
<dbReference type="Gene3D" id="1.10.10.10">
    <property type="entry name" value="Winged helix-like DNA-binding domain superfamily/Winged helix DNA-binding domain"/>
    <property type="match status" value="1"/>
</dbReference>
<evidence type="ECO:0000259" key="4">
    <source>
        <dbReference type="PROSITE" id="PS50949"/>
    </source>
</evidence>
<dbReference type="RefSeq" id="WP_231820544.1">
    <property type="nucleotide sequence ID" value="NZ_CP082781.1"/>
</dbReference>
<dbReference type="PROSITE" id="PS50949">
    <property type="entry name" value="HTH_GNTR"/>
    <property type="match status" value="1"/>
</dbReference>
<dbReference type="SMART" id="SM00866">
    <property type="entry name" value="UTRA"/>
    <property type="match status" value="1"/>
</dbReference>
<name>A0ABY3RSJ4_9MICO</name>
<dbReference type="CDD" id="cd07377">
    <property type="entry name" value="WHTH_GntR"/>
    <property type="match status" value="1"/>
</dbReference>
<dbReference type="Gene3D" id="3.40.1410.10">
    <property type="entry name" value="Chorismate lyase-like"/>
    <property type="match status" value="1"/>
</dbReference>
<evidence type="ECO:0000256" key="3">
    <source>
        <dbReference type="ARBA" id="ARBA00023163"/>
    </source>
</evidence>
<dbReference type="EMBL" id="CP082781">
    <property type="protein sequence ID" value="UGS27043.1"/>
    <property type="molecule type" value="Genomic_DNA"/>
</dbReference>
<organism evidence="5 6">
    <name type="scientific">Microbacterium resistens</name>
    <dbReference type="NCBI Taxonomy" id="156977"/>
    <lineage>
        <taxon>Bacteria</taxon>
        <taxon>Bacillati</taxon>
        <taxon>Actinomycetota</taxon>
        <taxon>Actinomycetes</taxon>
        <taxon>Micrococcales</taxon>
        <taxon>Microbacteriaceae</taxon>
        <taxon>Microbacterium</taxon>
    </lineage>
</organism>
<keyword evidence="3" id="KW-0804">Transcription</keyword>
<dbReference type="SUPFAM" id="SSF46785">
    <property type="entry name" value="Winged helix' DNA-binding domain"/>
    <property type="match status" value="1"/>
</dbReference>
<protein>
    <submittedName>
        <fullName evidence="5">GntR family transcriptional regulator</fullName>
    </submittedName>
</protein>
<evidence type="ECO:0000256" key="2">
    <source>
        <dbReference type="ARBA" id="ARBA00023125"/>
    </source>
</evidence>
<dbReference type="InterPro" id="IPR036388">
    <property type="entry name" value="WH-like_DNA-bd_sf"/>
</dbReference>
<evidence type="ECO:0000313" key="6">
    <source>
        <dbReference type="Proteomes" id="UP001199642"/>
    </source>
</evidence>
<reference evidence="5 6" key="1">
    <citation type="submission" date="2023-01" db="EMBL/GenBank/DDBJ databases">
        <title>Characterization of estradiol degrading bacteria Microbacterium sp. MZT7 and reveal degrading genes through genome analysis.</title>
        <authorList>
            <person name="Hao P."/>
            <person name="Gao Y."/>
        </authorList>
    </citation>
    <scope>NUCLEOTIDE SEQUENCE [LARGE SCALE GENOMIC DNA]</scope>
    <source>
        <strain evidence="5 6">MZT7</strain>
    </source>
</reference>
<proteinExistence type="predicted"/>
<dbReference type="InterPro" id="IPR036390">
    <property type="entry name" value="WH_DNA-bd_sf"/>
</dbReference>
<dbReference type="InterPro" id="IPR011663">
    <property type="entry name" value="UTRA"/>
</dbReference>
<dbReference type="SUPFAM" id="SSF64288">
    <property type="entry name" value="Chorismate lyase-like"/>
    <property type="match status" value="1"/>
</dbReference>
<evidence type="ECO:0000256" key="1">
    <source>
        <dbReference type="ARBA" id="ARBA00023015"/>
    </source>
</evidence>
<dbReference type="PRINTS" id="PR00035">
    <property type="entry name" value="HTHGNTR"/>
</dbReference>
<gene>
    <name evidence="5" type="ORF">K8F61_02190</name>
</gene>
<dbReference type="PANTHER" id="PTHR44846">
    <property type="entry name" value="MANNOSYL-D-GLYCERATE TRANSPORT/METABOLISM SYSTEM REPRESSOR MNGR-RELATED"/>
    <property type="match status" value="1"/>
</dbReference>
<dbReference type="Proteomes" id="UP001199642">
    <property type="component" value="Chromosome"/>
</dbReference>
<keyword evidence="6" id="KW-1185">Reference proteome</keyword>
<dbReference type="InterPro" id="IPR050679">
    <property type="entry name" value="Bact_HTH_transcr_reg"/>
</dbReference>
<dbReference type="InterPro" id="IPR000524">
    <property type="entry name" value="Tscrpt_reg_HTH_GntR"/>
</dbReference>
<dbReference type="PANTHER" id="PTHR44846:SF17">
    <property type="entry name" value="GNTR-FAMILY TRANSCRIPTIONAL REGULATOR"/>
    <property type="match status" value="1"/>
</dbReference>
<dbReference type="Pfam" id="PF00392">
    <property type="entry name" value="GntR"/>
    <property type="match status" value="1"/>
</dbReference>
<keyword evidence="1" id="KW-0805">Transcription regulation</keyword>
<accession>A0ABY3RSJ4</accession>
<dbReference type="InterPro" id="IPR028978">
    <property type="entry name" value="Chorismate_lyase_/UTRA_dom_sf"/>
</dbReference>
<keyword evidence="2" id="KW-0238">DNA-binding</keyword>
<dbReference type="Pfam" id="PF07702">
    <property type="entry name" value="UTRA"/>
    <property type="match status" value="1"/>
</dbReference>
<feature type="domain" description="HTH gntR-type" evidence="4">
    <location>
        <begin position="2"/>
        <end position="70"/>
    </location>
</feature>
<dbReference type="SMART" id="SM00345">
    <property type="entry name" value="HTH_GNTR"/>
    <property type="match status" value="1"/>
</dbReference>